<dbReference type="SUPFAM" id="SSF47676">
    <property type="entry name" value="Conserved domain common to transcription factors TFIIS, elongin A, CRSP70"/>
    <property type="match status" value="1"/>
</dbReference>
<dbReference type="GO" id="GO:0005634">
    <property type="term" value="C:nucleus"/>
    <property type="evidence" value="ECO:0007669"/>
    <property type="project" value="UniProtKB-SubCell"/>
</dbReference>
<gene>
    <name evidence="6" type="ORF">MUK42_02586</name>
</gene>
<keyword evidence="2 3" id="KW-0238">DNA-binding</keyword>
<dbReference type="PANTHER" id="PTHR33400:SF6">
    <property type="entry name" value="HOMEOBOX PROTEIN LUMINIDEPENDENS"/>
    <property type="match status" value="1"/>
</dbReference>
<dbReference type="PROSITE" id="PS50071">
    <property type="entry name" value="HOMEOBOX_2"/>
    <property type="match status" value="1"/>
</dbReference>
<dbReference type="Proteomes" id="UP001055439">
    <property type="component" value="Chromosome 10"/>
</dbReference>
<accession>A0A9E7JJX0</accession>
<dbReference type="InterPro" id="IPR009057">
    <property type="entry name" value="Homeodomain-like_sf"/>
</dbReference>
<keyword evidence="3" id="KW-0371">Homeobox</keyword>
<feature type="domain" description="Homeobox" evidence="5">
    <location>
        <begin position="70"/>
        <end position="130"/>
    </location>
</feature>
<evidence type="ECO:0000256" key="3">
    <source>
        <dbReference type="PROSITE-ProRule" id="PRU00108"/>
    </source>
</evidence>
<dbReference type="PANTHER" id="PTHR33400">
    <property type="entry name" value="ZINC FINGER CCCH DOMAIN-CONTAINING PROTEIN 6-RELATED"/>
    <property type="match status" value="1"/>
</dbReference>
<feature type="region of interest" description="Disordered" evidence="4">
    <location>
        <begin position="411"/>
        <end position="445"/>
    </location>
</feature>
<name>A0A9E7JJX0_9LILI</name>
<reference evidence="6" key="1">
    <citation type="submission" date="2022-05" db="EMBL/GenBank/DDBJ databases">
        <title>The Musa troglodytarum L. genome provides insights into the mechanism of non-climacteric behaviour and enrichment of carotenoids.</title>
        <authorList>
            <person name="Wang J."/>
        </authorList>
    </citation>
    <scope>NUCLEOTIDE SEQUENCE</scope>
    <source>
        <tissue evidence="6">Leaf</tissue>
    </source>
</reference>
<proteinExistence type="predicted"/>
<evidence type="ECO:0000259" key="5">
    <source>
        <dbReference type="PROSITE" id="PS50071"/>
    </source>
</evidence>
<feature type="DNA-binding region" description="Homeobox" evidence="3">
    <location>
        <begin position="72"/>
        <end position="131"/>
    </location>
</feature>
<dbReference type="InterPro" id="IPR035441">
    <property type="entry name" value="TFIIS/LEDGF_dom_sf"/>
</dbReference>
<evidence type="ECO:0000256" key="4">
    <source>
        <dbReference type="SAM" id="MobiDB-lite"/>
    </source>
</evidence>
<dbReference type="GO" id="GO:0003677">
    <property type="term" value="F:DNA binding"/>
    <property type="evidence" value="ECO:0007669"/>
    <property type="project" value="UniProtKB-UniRule"/>
</dbReference>
<sequence>MAFVAVESAGALVELDIGGPPGTLARLVESQRELFHTQIDQLQKLVVAQCKLTGVNPLAQEMAAGALSIRIGKRPRDLLNPKAVKYMQSVFSIKDAIGKKESREISALCGVTVSQVREFFAGQRSRVRKLVRLSCEKVTRLEESKTSKEDHLVSLDQSLPVSKVPSGNAAASDAFVTVELKQVPDNTGIFGTVKTYQQETLTSINLVKEEGRPSLLLEETIPGVNSDDKEFLNNIFNLMRKEQTFSAQVKLMEWVLCVQNSAVLNWFSNNGGITILATWLSQAAVEEQTTVLLVILKVLYHLPIHKALPVHMSAIVPAVNRLRFYRTSDISNRARVLLSRWSKVFIKSQALKRPFVSSFKTTLKEAIHKQRMSGFLNDELLQAKLDMPEDILALTEDAETTKTIEPKQALKLLPASGADSSKKHDRSVSSTKSKERRKVLLVEQPDHRAAGRSVQVVRAVSANHSRPMSADDIQKAKLRAMFMQHKYGKVDPSSSGSKLEKIEDPKALSASQINNVLSECKAPQDPHLIKEGNSIQIVSTKDNLPNESETASNSNSNSTSKQVCLGMLNCKPIQWKIPRETQISSTWSVGAGEDSKEFDVQTQRNQREKETFYSCLQDIPLNPKEPWDREMDFDETLTPEIPTEQPPDADAEEGSSCAPIKDAEEAPASKAAADITCASPISDGPPEPDLELLAVLLKNPDLVFALTSNQGKSLTSEEMVALLDMLKRNGVGLTGMLNELAHQKENSSHKTRSQEQEPPTSLPSPTPPSEAVRSGWRSDFGAFSKTPVLQPHFSGNRAAAALTSVVLQPPPATVSPVVSGPQTPGLVSPAQAPAKIFSVPEGMMMNDSTTRNLPPMSLLPTRTPAPSPPQKTSIICPLQQAKVFDSDLPSKQYPVTKTTFISSIPLQESLGHSRTTMSCLPTLPALPHNRQTPQLLPKAEVSPIPPAWLPAPGATKVVRQDTTAHQFISRPNGMLEAAVPNQQYVPSQNNYSTYPSGPVSQVHMLPGSLRGDRNGSLHGDLEAWRLDGGSLGLTESPAGWSYNDESRRGGRSNKVPEWSRQWTTENWDRYRSGGDKRWQDHGHGRQR</sequence>
<keyword evidence="7" id="KW-1185">Reference proteome</keyword>
<keyword evidence="3" id="KW-0539">Nucleus</keyword>
<evidence type="ECO:0000313" key="7">
    <source>
        <dbReference type="Proteomes" id="UP001055439"/>
    </source>
</evidence>
<comment type="subcellular location">
    <subcellularLocation>
        <location evidence="1 3">Nucleus</location>
    </subcellularLocation>
</comment>
<dbReference type="GO" id="GO:0010228">
    <property type="term" value="P:vegetative to reproductive phase transition of meristem"/>
    <property type="evidence" value="ECO:0007669"/>
    <property type="project" value="TreeGrafter"/>
</dbReference>
<feature type="compositionally biased region" description="Basic and acidic residues" evidence="4">
    <location>
        <begin position="1066"/>
        <end position="1087"/>
    </location>
</feature>
<feature type="region of interest" description="Disordered" evidence="4">
    <location>
        <begin position="1035"/>
        <end position="1087"/>
    </location>
</feature>
<evidence type="ECO:0000256" key="2">
    <source>
        <dbReference type="ARBA" id="ARBA00023125"/>
    </source>
</evidence>
<dbReference type="OrthoDB" id="1920276at2759"/>
<feature type="region of interest" description="Disordered" evidence="4">
    <location>
        <begin position="743"/>
        <end position="775"/>
    </location>
</feature>
<dbReference type="InterPro" id="IPR001356">
    <property type="entry name" value="HD"/>
</dbReference>
<protein>
    <recommendedName>
        <fullName evidence="5">Homeobox domain-containing protein</fullName>
    </recommendedName>
</protein>
<evidence type="ECO:0000313" key="6">
    <source>
        <dbReference type="EMBL" id="URD83850.1"/>
    </source>
</evidence>
<evidence type="ECO:0000256" key="1">
    <source>
        <dbReference type="ARBA" id="ARBA00004123"/>
    </source>
</evidence>
<dbReference type="SUPFAM" id="SSF46689">
    <property type="entry name" value="Homeodomain-like"/>
    <property type="match status" value="1"/>
</dbReference>
<feature type="compositionally biased region" description="Basic and acidic residues" evidence="4">
    <location>
        <begin position="743"/>
        <end position="755"/>
    </location>
</feature>
<organism evidence="6 7">
    <name type="scientific">Musa troglodytarum</name>
    <name type="common">fe'i banana</name>
    <dbReference type="NCBI Taxonomy" id="320322"/>
    <lineage>
        <taxon>Eukaryota</taxon>
        <taxon>Viridiplantae</taxon>
        <taxon>Streptophyta</taxon>
        <taxon>Embryophyta</taxon>
        <taxon>Tracheophyta</taxon>
        <taxon>Spermatophyta</taxon>
        <taxon>Magnoliopsida</taxon>
        <taxon>Liliopsida</taxon>
        <taxon>Zingiberales</taxon>
        <taxon>Musaceae</taxon>
        <taxon>Musa</taxon>
    </lineage>
</organism>
<dbReference type="SMART" id="SM00389">
    <property type="entry name" value="HOX"/>
    <property type="match status" value="1"/>
</dbReference>
<dbReference type="EMBL" id="CP097503">
    <property type="protein sequence ID" value="URD83850.1"/>
    <property type="molecule type" value="Genomic_DNA"/>
</dbReference>
<dbReference type="AlphaFoldDB" id="A0A9E7JJX0"/>